<keyword evidence="1" id="KW-0175">Coiled coil</keyword>
<dbReference type="CDD" id="cd00201">
    <property type="entry name" value="WW"/>
    <property type="match status" value="1"/>
</dbReference>
<evidence type="ECO:0000259" key="2">
    <source>
        <dbReference type="PROSITE" id="PS50020"/>
    </source>
</evidence>
<dbReference type="EMBL" id="CCKQ01006287">
    <property type="protein sequence ID" value="CDW77582.1"/>
    <property type="molecule type" value="Genomic_DNA"/>
</dbReference>
<proteinExistence type="predicted"/>
<sequence>MMIGNNQNFQNLDIEDEEYQEPTDEGKFILFKVLNQTLEILSYAQELGMNIHEDRDLLWICEEGVRLNSYLNISQLTAPLPNPWRMIQDKQGAVQYFNTETGQIQNEHPLDEHYRQLYLREKAKKLQLLNQEQNRGQNWGGSSGIGAHLNQPLAANNNNSFLTSQNNAHDAQVQRILQEQIKILDQDYKESIEHIDKNFELKKQEILKQNEKEIEAEKQKWDLYKKEEERKIKLEQDMHIDAQITLFKEKLHQEEERERLQIQKDSETQLRQYEKEQEEKYIREKQTLEESYARIRKTLEETEKERYEFELEKFRKDQGRTLDSKKTDIEKLKNEKRKIQGEYNQQVESLRREMEKNFDKEKRDQEELLRQDIEQIEKEEQQKYERKVEQMKRDMQTNGLGGNSHELEIQQYKEELEEEYELAIREYKKQLEDQLQQEEEKWEKKRQRELKDYEQILIDQHEQDLKRKQQKLQLSKENEERELELIKLRIDQMYQDQVESYRKQQMMKYEKERRLFEDEKRKRMQDIQSSIDKLNIASSDKEKLRHEIDNLNREQKDLQKKIQSYEEDLDNEKSKKRQLERDINELNIQLNSKKAIGDDSQRVQYIKDEISKKQVEIQQAQRQYKDLIESKFDNFSSISPPKNEVKDNANIQKLEQEMKQIKELLMQHNSTKANDGVRKQTRFQDMLEEVHNYDKENSDDNADYDRDTTHMKEYIHKERAVLKDLKRKIDQDKADLRRDKKSAEDYKYSDPSAYRQRIQLLDRVQQNIERKIDEFNDRFAKLQDAEKLSKQ</sequence>
<organism evidence="3 4">
    <name type="scientific">Stylonychia lemnae</name>
    <name type="common">Ciliate</name>
    <dbReference type="NCBI Taxonomy" id="5949"/>
    <lineage>
        <taxon>Eukaryota</taxon>
        <taxon>Sar</taxon>
        <taxon>Alveolata</taxon>
        <taxon>Ciliophora</taxon>
        <taxon>Intramacronucleata</taxon>
        <taxon>Spirotrichea</taxon>
        <taxon>Stichotrichia</taxon>
        <taxon>Sporadotrichida</taxon>
        <taxon>Oxytrichidae</taxon>
        <taxon>Stylonychinae</taxon>
        <taxon>Stylonychia</taxon>
    </lineage>
</organism>
<dbReference type="InterPro" id="IPR053233">
    <property type="entry name" value="ABRA-related"/>
</dbReference>
<evidence type="ECO:0000256" key="1">
    <source>
        <dbReference type="SAM" id="Coils"/>
    </source>
</evidence>
<dbReference type="InterPro" id="IPR036020">
    <property type="entry name" value="WW_dom_sf"/>
</dbReference>
<dbReference type="InterPro" id="IPR001202">
    <property type="entry name" value="WW_dom"/>
</dbReference>
<dbReference type="PANTHER" id="PTHR21715">
    <property type="entry name" value="RH04127P"/>
    <property type="match status" value="1"/>
</dbReference>
<protein>
    <submittedName>
        <fullName evidence="3">Ww domain containing protein</fullName>
    </submittedName>
</protein>
<keyword evidence="4" id="KW-1185">Reference proteome</keyword>
<dbReference type="OrthoDB" id="6344460at2759"/>
<dbReference type="PROSITE" id="PS50020">
    <property type="entry name" value="WW_DOMAIN_2"/>
    <property type="match status" value="1"/>
</dbReference>
<evidence type="ECO:0000313" key="4">
    <source>
        <dbReference type="Proteomes" id="UP000039865"/>
    </source>
</evidence>
<dbReference type="PANTHER" id="PTHR21715:SF0">
    <property type="entry name" value="RH04127P"/>
    <property type="match status" value="1"/>
</dbReference>
<reference evidence="3 4" key="1">
    <citation type="submission" date="2014-06" db="EMBL/GenBank/DDBJ databases">
        <authorList>
            <person name="Swart Estienne"/>
        </authorList>
    </citation>
    <scope>NUCLEOTIDE SEQUENCE [LARGE SCALE GENOMIC DNA]</scope>
    <source>
        <strain evidence="3 4">130c</strain>
    </source>
</reference>
<dbReference type="OMA" id="LWICEEG"/>
<feature type="coiled-coil region" evidence="1">
    <location>
        <begin position="285"/>
        <end position="496"/>
    </location>
</feature>
<feature type="coiled-coil region" evidence="1">
    <location>
        <begin position="534"/>
        <end position="674"/>
    </location>
</feature>
<dbReference type="Proteomes" id="UP000039865">
    <property type="component" value="Unassembled WGS sequence"/>
</dbReference>
<dbReference type="SUPFAM" id="SSF51045">
    <property type="entry name" value="WW domain"/>
    <property type="match status" value="1"/>
</dbReference>
<dbReference type="InParanoid" id="A0A078A7N7"/>
<evidence type="ECO:0000313" key="3">
    <source>
        <dbReference type="EMBL" id="CDW77582.1"/>
    </source>
</evidence>
<name>A0A078A7N7_STYLE</name>
<accession>A0A078A7N7</accession>
<dbReference type="Gene3D" id="3.30.1470.10">
    <property type="entry name" value="Photosystem I PsaD, reaction center subunit II"/>
    <property type="match status" value="1"/>
</dbReference>
<feature type="domain" description="WW" evidence="2">
    <location>
        <begin position="78"/>
        <end position="111"/>
    </location>
</feature>
<feature type="coiled-coil region" evidence="1">
    <location>
        <begin position="715"/>
        <end position="785"/>
    </location>
</feature>
<gene>
    <name evidence="3" type="primary">Contig9039.g9676</name>
    <name evidence="3" type="ORF">STYLEM_6545</name>
</gene>
<dbReference type="AlphaFoldDB" id="A0A078A7N7"/>